<evidence type="ECO:0000256" key="2">
    <source>
        <dbReference type="ARBA" id="ARBA00022763"/>
    </source>
</evidence>
<dbReference type="GO" id="GO:0005524">
    <property type="term" value="F:ATP binding"/>
    <property type="evidence" value="ECO:0007669"/>
    <property type="project" value="UniProtKB-KW"/>
</dbReference>
<dbReference type="PANTHER" id="PTHR47964:SF1">
    <property type="entry name" value="ATP-DEPENDENT DNA HELICASE HOMOLOG RECG, CHLOROPLASTIC"/>
    <property type="match status" value="1"/>
</dbReference>
<dbReference type="Pfam" id="PF17191">
    <property type="entry name" value="RecG_wedge"/>
    <property type="match status" value="1"/>
</dbReference>
<gene>
    <name evidence="11" type="ORF">GSY69_01240</name>
</gene>
<dbReference type="Gene3D" id="3.40.50.300">
    <property type="entry name" value="P-loop containing nucleotide triphosphate hydrolases"/>
    <property type="match status" value="2"/>
</dbReference>
<dbReference type="Pfam" id="PF19833">
    <property type="entry name" value="RecG_dom3_C"/>
    <property type="match status" value="1"/>
</dbReference>
<dbReference type="InterPro" id="IPR047112">
    <property type="entry name" value="RecG/Mfd"/>
</dbReference>
<dbReference type="SUPFAM" id="SSF52540">
    <property type="entry name" value="P-loop containing nucleoside triphosphate hydrolases"/>
    <property type="match status" value="2"/>
</dbReference>
<keyword evidence="3" id="KW-0378">Hydrolase</keyword>
<accession>A0A6N9H3K5</accession>
<name>A0A6N9H3K5_9MICO</name>
<dbReference type="GO" id="GO:0003677">
    <property type="term" value="F:DNA binding"/>
    <property type="evidence" value="ECO:0007669"/>
    <property type="project" value="UniProtKB-KW"/>
</dbReference>
<dbReference type="InterPro" id="IPR045562">
    <property type="entry name" value="RecG_dom3_C"/>
</dbReference>
<evidence type="ECO:0000256" key="1">
    <source>
        <dbReference type="ARBA" id="ARBA00022741"/>
    </source>
</evidence>
<comment type="caution">
    <text evidence="11">The sequence shown here is derived from an EMBL/GenBank/DDBJ whole genome shotgun (WGS) entry which is preliminary data.</text>
</comment>
<evidence type="ECO:0000313" key="11">
    <source>
        <dbReference type="EMBL" id="MYM18637.1"/>
    </source>
</evidence>
<keyword evidence="7" id="KW-0234">DNA repair</keyword>
<dbReference type="InterPro" id="IPR027417">
    <property type="entry name" value="P-loop_NTPase"/>
</dbReference>
<organism evidence="11 12">
    <name type="scientific">Brevibacterium rongguiense</name>
    <dbReference type="NCBI Taxonomy" id="2695267"/>
    <lineage>
        <taxon>Bacteria</taxon>
        <taxon>Bacillati</taxon>
        <taxon>Actinomycetota</taxon>
        <taxon>Actinomycetes</taxon>
        <taxon>Micrococcales</taxon>
        <taxon>Brevibacteriaceae</taxon>
        <taxon>Brevibacterium</taxon>
    </lineage>
</organism>
<keyword evidence="5" id="KW-0067">ATP-binding</keyword>
<dbReference type="PROSITE" id="PS51194">
    <property type="entry name" value="HELICASE_CTER"/>
    <property type="match status" value="1"/>
</dbReference>
<dbReference type="Gene3D" id="2.40.50.140">
    <property type="entry name" value="Nucleic acid-binding proteins"/>
    <property type="match status" value="1"/>
</dbReference>
<protein>
    <recommendedName>
        <fullName evidence="8">Probable DNA 3'-5' helicase RecG</fullName>
    </recommendedName>
</protein>
<evidence type="ECO:0000256" key="6">
    <source>
        <dbReference type="ARBA" id="ARBA00023125"/>
    </source>
</evidence>
<dbReference type="GO" id="GO:0003678">
    <property type="term" value="F:DNA helicase activity"/>
    <property type="evidence" value="ECO:0007669"/>
    <property type="project" value="TreeGrafter"/>
</dbReference>
<dbReference type="InterPro" id="IPR001650">
    <property type="entry name" value="Helicase_C-like"/>
</dbReference>
<keyword evidence="4 11" id="KW-0347">Helicase</keyword>
<dbReference type="AlphaFoldDB" id="A0A6N9H3K5"/>
<dbReference type="EMBL" id="WWEQ01000003">
    <property type="protein sequence ID" value="MYM18637.1"/>
    <property type="molecule type" value="Genomic_DNA"/>
</dbReference>
<dbReference type="GO" id="GO:0016787">
    <property type="term" value="F:hydrolase activity"/>
    <property type="evidence" value="ECO:0007669"/>
    <property type="project" value="UniProtKB-KW"/>
</dbReference>
<dbReference type="CDD" id="cd17992">
    <property type="entry name" value="DEXHc_RecG"/>
    <property type="match status" value="1"/>
</dbReference>
<dbReference type="Pfam" id="PF00271">
    <property type="entry name" value="Helicase_C"/>
    <property type="match status" value="1"/>
</dbReference>
<dbReference type="SUPFAM" id="SSF50249">
    <property type="entry name" value="Nucleic acid-binding proteins"/>
    <property type="match status" value="1"/>
</dbReference>
<evidence type="ECO:0000256" key="5">
    <source>
        <dbReference type="ARBA" id="ARBA00022840"/>
    </source>
</evidence>
<evidence type="ECO:0000256" key="3">
    <source>
        <dbReference type="ARBA" id="ARBA00022801"/>
    </source>
</evidence>
<keyword evidence="2" id="KW-0227">DNA damage</keyword>
<keyword evidence="12" id="KW-1185">Reference proteome</keyword>
<evidence type="ECO:0000259" key="9">
    <source>
        <dbReference type="PROSITE" id="PS51192"/>
    </source>
</evidence>
<keyword evidence="6" id="KW-0238">DNA-binding</keyword>
<dbReference type="InterPro" id="IPR012340">
    <property type="entry name" value="NA-bd_OB-fold"/>
</dbReference>
<evidence type="ECO:0000313" key="12">
    <source>
        <dbReference type="Proteomes" id="UP000469215"/>
    </source>
</evidence>
<evidence type="ECO:0000256" key="7">
    <source>
        <dbReference type="ARBA" id="ARBA00023204"/>
    </source>
</evidence>
<sequence length="726" mass="79424">MSETGPAPRPPQLADLITAKRDVRALEKLGLYSLEDALRYFPRRYIYPGQPTPIRDLEPESTAVVLAWVVGVSSRHMRNRRGKLTTVTLSDGMGTITATFFNQPWLEAKLLPEQWVALTGKASLYRGQLQLSNPVLLNQAAGEAPDLDEISHPIPIYRASAQISTQRIQRLIRVLLDSAPPEALADPLPADVRLAHGLPDYRQALEYVHRPMGEREPEQALERFKFEEAFALQAELRTRRVRTELEPAVALPGEAGGQLRAFDESLPFELTASQRRAGTEISKDLASTSPMNRLLHGDVGSGKTLVALRAMLQAVDSGKQAALLAPTEVLAGQHFRSLSAMLGPLAEDGSLFANPSGVRLALLTGSTPAKERRKIALDLVAGEIDIVVGTHALLSDSTIFHDLGLVVVDEQHRFGVRQREQLRAKGSGAVPHTLVMTATPIPRTVAMTVFGDLDVSVLRELPGGPRAIASHVVSLADHPHWAARMWEVVGERVAAGQQAFVVASRIETQEALTDPETGEPVPEAVGVADLAERIAALPALRGARIEVLHGRLEQGEKDVIMSRFAHGEFDVLVATTVIEVGVDVPNARTMVIMDADRFGIAQLHQLRGRVGRAGDDAVCFFATNRPEAHESAERLATVAGTLDGFALADYDVEQRREGDVLGRSQWGARTSLRYLSVIRDEPIVLAARTAAHRLVDEDPELDRHRALRAYIDRLLVRDDSDWMETS</sequence>
<dbReference type="GO" id="GO:0006281">
    <property type="term" value="P:DNA repair"/>
    <property type="evidence" value="ECO:0007669"/>
    <property type="project" value="UniProtKB-KW"/>
</dbReference>
<feature type="domain" description="Helicase C-terminal" evidence="10">
    <location>
        <begin position="480"/>
        <end position="658"/>
    </location>
</feature>
<keyword evidence="1" id="KW-0547">Nucleotide-binding</keyword>
<dbReference type="InterPro" id="IPR014001">
    <property type="entry name" value="Helicase_ATP-bd"/>
</dbReference>
<reference evidence="11 12" key="1">
    <citation type="submission" date="2020-01" db="EMBL/GenBank/DDBJ databases">
        <authorList>
            <person name="Deng T."/>
        </authorList>
    </citation>
    <scope>NUCLEOTIDE SEQUENCE [LARGE SCALE GENOMIC DNA]</scope>
    <source>
        <strain evidence="11 12">5221</strain>
    </source>
</reference>
<evidence type="ECO:0000256" key="4">
    <source>
        <dbReference type="ARBA" id="ARBA00022806"/>
    </source>
</evidence>
<dbReference type="InterPro" id="IPR011545">
    <property type="entry name" value="DEAD/DEAH_box_helicase_dom"/>
</dbReference>
<dbReference type="InterPro" id="IPR033454">
    <property type="entry name" value="RecG_wedge"/>
</dbReference>
<dbReference type="PROSITE" id="PS51192">
    <property type="entry name" value="HELICASE_ATP_BIND_1"/>
    <property type="match status" value="1"/>
</dbReference>
<dbReference type="RefSeq" id="WP_160952100.1">
    <property type="nucleotide sequence ID" value="NZ_WWEQ01000003.1"/>
</dbReference>
<dbReference type="SMART" id="SM00490">
    <property type="entry name" value="HELICc"/>
    <property type="match status" value="1"/>
</dbReference>
<evidence type="ECO:0000256" key="8">
    <source>
        <dbReference type="ARBA" id="ARBA00049819"/>
    </source>
</evidence>
<dbReference type="Pfam" id="PF00270">
    <property type="entry name" value="DEAD"/>
    <property type="match status" value="1"/>
</dbReference>
<dbReference type="SMART" id="SM00487">
    <property type="entry name" value="DEXDc"/>
    <property type="match status" value="1"/>
</dbReference>
<dbReference type="CDD" id="cd04488">
    <property type="entry name" value="RecG_wedge_OBF"/>
    <property type="match status" value="1"/>
</dbReference>
<dbReference type="PANTHER" id="PTHR47964">
    <property type="entry name" value="ATP-DEPENDENT DNA HELICASE HOMOLOG RECG, CHLOROPLASTIC"/>
    <property type="match status" value="1"/>
</dbReference>
<dbReference type="Proteomes" id="UP000469215">
    <property type="component" value="Unassembled WGS sequence"/>
</dbReference>
<proteinExistence type="predicted"/>
<evidence type="ECO:0000259" key="10">
    <source>
        <dbReference type="PROSITE" id="PS51194"/>
    </source>
</evidence>
<feature type="domain" description="Helicase ATP-binding" evidence="9">
    <location>
        <begin position="284"/>
        <end position="458"/>
    </location>
</feature>